<sequence length="108" mass="12148">MAASADSFAGKHNNFSSGWGHGLCSVSMKPTSMLCHFNGLSSKPAWVLLSNSPKQLYIPPRRRPTTTTQDFTLSCYEPTSNEWLKALEHWHARAQPFVLRKFIVLLRG</sequence>
<protein>
    <submittedName>
        <fullName evidence="1">Uncharacterized protein</fullName>
    </submittedName>
</protein>
<name>A0AAP0MEG3_9ROSI</name>
<evidence type="ECO:0000313" key="2">
    <source>
        <dbReference type="Proteomes" id="UP001428341"/>
    </source>
</evidence>
<dbReference type="EMBL" id="JBCGBO010000005">
    <property type="protein sequence ID" value="KAK9201596.1"/>
    <property type="molecule type" value="Genomic_DNA"/>
</dbReference>
<proteinExistence type="predicted"/>
<dbReference type="AlphaFoldDB" id="A0AAP0MEG3"/>
<comment type="caution">
    <text evidence="1">The sequence shown here is derived from an EMBL/GenBank/DDBJ whole genome shotgun (WGS) entry which is preliminary data.</text>
</comment>
<dbReference type="Proteomes" id="UP001428341">
    <property type="component" value="Unassembled WGS sequence"/>
</dbReference>
<keyword evidence="2" id="KW-1185">Reference proteome</keyword>
<organism evidence="1 2">
    <name type="scientific">Citrus x changshan-huyou</name>
    <dbReference type="NCBI Taxonomy" id="2935761"/>
    <lineage>
        <taxon>Eukaryota</taxon>
        <taxon>Viridiplantae</taxon>
        <taxon>Streptophyta</taxon>
        <taxon>Embryophyta</taxon>
        <taxon>Tracheophyta</taxon>
        <taxon>Spermatophyta</taxon>
        <taxon>Magnoliopsida</taxon>
        <taxon>eudicotyledons</taxon>
        <taxon>Gunneridae</taxon>
        <taxon>Pentapetalae</taxon>
        <taxon>rosids</taxon>
        <taxon>malvids</taxon>
        <taxon>Sapindales</taxon>
        <taxon>Rutaceae</taxon>
        <taxon>Aurantioideae</taxon>
        <taxon>Citrus</taxon>
    </lineage>
</organism>
<reference evidence="1 2" key="1">
    <citation type="submission" date="2024-05" db="EMBL/GenBank/DDBJ databases">
        <title>Haplotype-resolved chromosome-level genome assembly of Huyou (Citrus changshanensis).</title>
        <authorList>
            <person name="Miao C."/>
            <person name="Chen W."/>
            <person name="Wu Y."/>
            <person name="Wang L."/>
            <person name="Zhao S."/>
            <person name="Grierson D."/>
            <person name="Xu C."/>
            <person name="Chen K."/>
        </authorList>
    </citation>
    <scope>NUCLEOTIDE SEQUENCE [LARGE SCALE GENOMIC DNA]</scope>
    <source>
        <strain evidence="1">01-14</strain>
        <tissue evidence="1">Leaf</tissue>
    </source>
</reference>
<evidence type="ECO:0000313" key="1">
    <source>
        <dbReference type="EMBL" id="KAK9201596.1"/>
    </source>
</evidence>
<gene>
    <name evidence="1" type="ORF">WN944_016802</name>
</gene>
<accession>A0AAP0MEG3</accession>